<dbReference type="InterPro" id="IPR002035">
    <property type="entry name" value="VWF_A"/>
</dbReference>
<dbReference type="InterPro" id="IPR043824">
    <property type="entry name" value="DUF5801"/>
</dbReference>
<accession>U3C5Q0</accession>
<dbReference type="EMBL" id="BATL01000050">
    <property type="protein sequence ID" value="GAD76734.1"/>
    <property type="molecule type" value="Genomic_DNA"/>
</dbReference>
<gene>
    <name evidence="6" type="ORF">VAZ01S_050_00460</name>
</gene>
<dbReference type="Gene3D" id="3.40.50.410">
    <property type="entry name" value="von Willebrand factor, type A domain"/>
    <property type="match status" value="1"/>
</dbReference>
<keyword evidence="2" id="KW-0677">Repeat</keyword>
<dbReference type="Gene3D" id="2.60.40.2030">
    <property type="match status" value="3"/>
</dbReference>
<name>U3C5Q0_9VIBR</name>
<sequence length="1380" mass="145533">PVGMTEFDIRVPTVDDSNYEGPENFNIDVTGIGAVQGTDNGTATIVDDGSGPGPNPDDDRPTVYINDVGIVNEGETAQFVVSLTNAINVEEQVQLTLNLGDTEIGDLGTVEYNTGSGWNSLPPNGIVTIPAGLSQFDVRVPSVSDEVYEGLEDFSLTVTGLGAILGSDTGVAALIDDGTGPGPNPDDDRPMVFISDAGTVVEGEIANFVVSLNNPTEAESQVQITLNMGDTQVADLAGLEYNTGSGWAVLPNDGIVTIPAGMTNFDVRVPTVIDSVYEGIEDFSVSVTGLGNVQGADTGMASIIDQNTAPIISAITDAVVSEEGLAGGIPDSVGVPNDTTNAPSFNGSFTLEDLGSDNLSVVLAGPSDLVSSGEPVFWSWDTGSQALTASTASVANVATVVLTEPSPSGQGNWGYTVTLFEPIDHPDNDMEDVLSFDLQLTVSDGLLTTTDSINVVVEDDSPYVDQSIPAVTVALTGLPETVSGKVSFTGWEDDALSRTFNDIEVTAVGFMSDESTVLGAAEVNQSHLGIGVKSVGNNGFALPNEVDYRFAGDTGVSEQLIFDLGDKVAFGAEIEFEMMFGGELEVGLASFYLDGVLVDQKPFNSDAASGDYAKDFSILSSGFNKIVLESTGNGNQPFSADNSDFTVRTITFTGVDPTKALANANGTISGLYGADGPGEIALLGAENGLKTADGEPIYVSVDPSNPDRMIGETQGKVAFEVLYTPTSGEWEFFQYLPLALPDDGSIDFSYNITDNDGDTKVGHFAVAPYSPPNFRDDIDLFVSEEGQYPSGIEDDVALNGFLDTTDSSSDWGHLTNGENIDSATLGIPNVTLTSNDTVVEWSLTNNDQSLLGKVDGNLILEITINDSGTVNTELYGPIDHANPSGEDALELLVPVNVSNELGHTNTIDVPVVIEDDSPNSLTITHDVVAQDGDNNNIQLIFDLSGSVNVDNRLPSMKDTATQLLSQYESRGQARVQLVVFGNAAVTLSVAGATWLTVDDAKAAIAAFMGGGESNYLAAIEQAQLSWDDSGKLLDAINTSYFLSSSQVTEVAPSLDATNEASWIEHLSDPSRQITALSYGVGVNLAAEQLDRIAYDGAVNQDLDGVSVTDFSQLNPTILKTAIVAVEGNLLSTTSSDTGVGADGGYISLLEYSGLTFTFDGTALSVAGSNSEVQHSFDENAMTLTLIFDDKHTFEVNLSEGEYAFYGVENEIPETLDFNYQLTDFDGDKSSNTLQFIIDEDGGVNGAVGGAFNIVEAELNVSHDILIGNDGAEDIFTWSNDSIDSGTDVIRGFERDQDTLDLSQILDDTDYGSVEDLLYGINVNVDGDDLSLEITRGDGQSIQTIVIENGATEFDDIIAGNMDYERDVLAVLTKVSLDQSF</sequence>
<feature type="region of interest" description="Disordered" evidence="4">
    <location>
        <begin position="39"/>
        <end position="59"/>
    </location>
</feature>
<dbReference type="InterPro" id="IPR036465">
    <property type="entry name" value="vWFA_dom_sf"/>
</dbReference>
<feature type="domain" description="VWFA" evidence="5">
    <location>
        <begin position="936"/>
        <end position="1122"/>
    </location>
</feature>
<evidence type="ECO:0000256" key="2">
    <source>
        <dbReference type="ARBA" id="ARBA00022737"/>
    </source>
</evidence>
<keyword evidence="3" id="KW-0106">Calcium</keyword>
<dbReference type="Pfam" id="PF19116">
    <property type="entry name" value="DUF5801"/>
    <property type="match status" value="1"/>
</dbReference>
<keyword evidence="1" id="KW-0732">Signal</keyword>
<evidence type="ECO:0000313" key="7">
    <source>
        <dbReference type="Proteomes" id="UP000016567"/>
    </source>
</evidence>
<protein>
    <recommendedName>
        <fullName evidence="5">VWFA domain-containing protein</fullName>
    </recommendedName>
</protein>
<evidence type="ECO:0000313" key="6">
    <source>
        <dbReference type="EMBL" id="GAD76734.1"/>
    </source>
</evidence>
<dbReference type="Pfam" id="PF03160">
    <property type="entry name" value="Calx-beta"/>
    <property type="match status" value="3"/>
</dbReference>
<dbReference type="GO" id="GO:0007154">
    <property type="term" value="P:cell communication"/>
    <property type="evidence" value="ECO:0007669"/>
    <property type="project" value="InterPro"/>
</dbReference>
<dbReference type="GO" id="GO:0016020">
    <property type="term" value="C:membrane"/>
    <property type="evidence" value="ECO:0007669"/>
    <property type="project" value="InterPro"/>
</dbReference>
<keyword evidence="7" id="KW-1185">Reference proteome</keyword>
<dbReference type="eggNOG" id="COG2931">
    <property type="taxonomic scope" value="Bacteria"/>
</dbReference>
<dbReference type="PROSITE" id="PS50234">
    <property type="entry name" value="VWFA"/>
    <property type="match status" value="1"/>
</dbReference>
<feature type="non-terminal residue" evidence="6">
    <location>
        <position position="1"/>
    </location>
</feature>
<dbReference type="eggNOG" id="COG2304">
    <property type="taxonomic scope" value="Bacteria"/>
</dbReference>
<dbReference type="SUPFAM" id="SSF53300">
    <property type="entry name" value="vWA-like"/>
    <property type="match status" value="1"/>
</dbReference>
<dbReference type="InterPro" id="IPR038081">
    <property type="entry name" value="CalX-like_sf"/>
</dbReference>
<evidence type="ECO:0000256" key="1">
    <source>
        <dbReference type="ARBA" id="ARBA00022729"/>
    </source>
</evidence>
<dbReference type="Proteomes" id="UP000016567">
    <property type="component" value="Unassembled WGS sequence"/>
</dbReference>
<evidence type="ECO:0000256" key="3">
    <source>
        <dbReference type="ARBA" id="ARBA00022837"/>
    </source>
</evidence>
<dbReference type="InterPro" id="IPR003644">
    <property type="entry name" value="Calx_beta"/>
</dbReference>
<dbReference type="STRING" id="1219077.VAZ01S_050_00460"/>
<evidence type="ECO:0000259" key="5">
    <source>
        <dbReference type="PROSITE" id="PS50234"/>
    </source>
</evidence>
<proteinExistence type="predicted"/>
<evidence type="ECO:0000256" key="4">
    <source>
        <dbReference type="SAM" id="MobiDB-lite"/>
    </source>
</evidence>
<reference evidence="6 7" key="1">
    <citation type="submission" date="2013-09" db="EMBL/GenBank/DDBJ databases">
        <title>Whole genome shotgun sequence of Vibrio azureus NBRC 104587.</title>
        <authorList>
            <person name="Isaki S."/>
            <person name="Hosoyama A."/>
            <person name="Numata M."/>
            <person name="Hashimoto M."/>
            <person name="Hosoyama Y."/>
            <person name="Tsuchikane K."/>
            <person name="Noguchi M."/>
            <person name="Hirakata S."/>
            <person name="Ichikawa N."/>
            <person name="Ohji S."/>
            <person name="Yamazoe A."/>
            <person name="Fujita N."/>
        </authorList>
    </citation>
    <scope>NUCLEOTIDE SEQUENCE [LARGE SCALE GENOMIC DNA]</scope>
    <source>
        <strain evidence="6 7">NBRC 104587</strain>
    </source>
</reference>
<organism evidence="6 7">
    <name type="scientific">Vibrio azureus NBRC 104587</name>
    <dbReference type="NCBI Taxonomy" id="1219077"/>
    <lineage>
        <taxon>Bacteria</taxon>
        <taxon>Pseudomonadati</taxon>
        <taxon>Pseudomonadota</taxon>
        <taxon>Gammaproteobacteria</taxon>
        <taxon>Vibrionales</taxon>
        <taxon>Vibrionaceae</taxon>
        <taxon>Vibrio</taxon>
    </lineage>
</organism>
<dbReference type="RefSeq" id="WP_021710481.1">
    <property type="nucleotide sequence ID" value="NZ_BATL01000050.1"/>
</dbReference>
<dbReference type="SUPFAM" id="SSF141072">
    <property type="entry name" value="CalX-like"/>
    <property type="match status" value="3"/>
</dbReference>
<comment type="caution">
    <text evidence="6">The sequence shown here is derived from an EMBL/GenBank/DDBJ whole genome shotgun (WGS) entry which is preliminary data.</text>
</comment>